<reference evidence="2 3" key="1">
    <citation type="submission" date="2020-10" db="EMBL/GenBank/DDBJ databases">
        <title>Complete genome sequence of Corynebacterium massiliense DSM 45435, type strain of Corynebacterium massiliense.</title>
        <authorList>
            <person name="Busche T."/>
            <person name="Kalinowski J."/>
            <person name="Ruckert C."/>
        </authorList>
    </citation>
    <scope>NUCLEOTIDE SEQUENCE [LARGE SCALE GENOMIC DNA]</scope>
    <source>
        <strain evidence="2 3">DSM 45435</strain>
    </source>
</reference>
<organism evidence="2 3">
    <name type="scientific">Corynebacterium massiliense DSM 45435</name>
    <dbReference type="NCBI Taxonomy" id="1121364"/>
    <lineage>
        <taxon>Bacteria</taxon>
        <taxon>Bacillati</taxon>
        <taxon>Actinomycetota</taxon>
        <taxon>Actinomycetes</taxon>
        <taxon>Mycobacteriales</taxon>
        <taxon>Corynebacteriaceae</taxon>
        <taxon>Corynebacterium</taxon>
    </lineage>
</organism>
<dbReference type="Proteomes" id="UP001220064">
    <property type="component" value="Chromosome"/>
</dbReference>
<proteinExistence type="predicted"/>
<evidence type="ECO:0000313" key="3">
    <source>
        <dbReference type="Proteomes" id="UP001220064"/>
    </source>
</evidence>
<sequence>MRASVGSACYLRQRPRKLNPPGRFTQNPPRELTVTGPMRFDAEAPLPEKLIQLFFPVFLRERKFNPMRVILTRAPEADPGDV</sequence>
<feature type="region of interest" description="Disordered" evidence="1">
    <location>
        <begin position="1"/>
        <end position="35"/>
    </location>
</feature>
<evidence type="ECO:0000256" key="1">
    <source>
        <dbReference type="SAM" id="MobiDB-lite"/>
    </source>
</evidence>
<dbReference type="EMBL" id="CP063189">
    <property type="protein sequence ID" value="WCZ33198.1"/>
    <property type="molecule type" value="Genomic_DNA"/>
</dbReference>
<gene>
    <name evidence="2" type="ORF">CMASS_08925</name>
</gene>
<accession>A0ABY7UAC7</accession>
<evidence type="ECO:0000313" key="2">
    <source>
        <dbReference type="EMBL" id="WCZ33198.1"/>
    </source>
</evidence>
<protein>
    <submittedName>
        <fullName evidence="2">Uncharacterized protein</fullName>
    </submittedName>
</protein>
<name>A0ABY7UAC7_9CORY</name>
<keyword evidence="3" id="KW-1185">Reference proteome</keyword>